<dbReference type="SUPFAM" id="SSF52047">
    <property type="entry name" value="RNI-like"/>
    <property type="match status" value="1"/>
</dbReference>
<name>T1IPQ0_STRMM</name>
<reference evidence="2" key="1">
    <citation type="submission" date="2011-05" db="EMBL/GenBank/DDBJ databases">
        <authorList>
            <person name="Richards S.R."/>
            <person name="Qu J."/>
            <person name="Jiang H."/>
            <person name="Jhangiani S.N."/>
            <person name="Agravi P."/>
            <person name="Goodspeed R."/>
            <person name="Gross S."/>
            <person name="Mandapat C."/>
            <person name="Jackson L."/>
            <person name="Mathew T."/>
            <person name="Pu L."/>
            <person name="Thornton R."/>
            <person name="Saada N."/>
            <person name="Wilczek-Boney K.B."/>
            <person name="Lee S."/>
            <person name="Kovar C."/>
            <person name="Wu Y."/>
            <person name="Scherer S.E."/>
            <person name="Worley K.C."/>
            <person name="Muzny D.M."/>
            <person name="Gibbs R."/>
        </authorList>
    </citation>
    <scope>NUCLEOTIDE SEQUENCE</scope>
    <source>
        <strain evidence="2">Brora</strain>
    </source>
</reference>
<dbReference type="HOGENOM" id="CLU_610192_0_0_1"/>
<dbReference type="Gene3D" id="3.80.10.10">
    <property type="entry name" value="Ribonuclease Inhibitor"/>
    <property type="match status" value="1"/>
</dbReference>
<sequence length="452" mass="51853">MLCRKVATPHKRLASELSQSIEEDYDFLFSSRNYFNAFILMKSVQKKTHNMSLRTQAGECLRMMLLKWQPSTDNFVDIMLVSNYLQQFTTKLRYKLFNYLLVHPHYCDAETLYTVQAGHVAALIIDSPEQLLLKFENRIFEFQLLLDICGCKLKDIEWLQLPYYSKLSDDICARMCRLLPNLNKLILFAVDVSDGAMTYLTAFHLELLDLSSTTISDEGINNLCFGKPNIKRTLRILNIEDTNVSIFGCAEILKYMPLIEDLGVYSSWLTALPVGMMNLVFNIQKLSFNTSCDKVEDALEIAVNTCSNVSAIDITINRFSARIVRLLAQFQRLTTLNINDCAFLLCDLKSIKWWHHDKNSDLANCITQTTFPSLKELSLRDVDNVWFKTGRFNSDGFDDDIAAELTNTDSELEQLCIINCNELRPVGVNELMNIKSLTDCTIHFKKALRYSS</sequence>
<keyword evidence="2" id="KW-1185">Reference proteome</keyword>
<dbReference type="PhylomeDB" id="T1IPQ0"/>
<protein>
    <submittedName>
        <fullName evidence="1">Uncharacterized protein</fullName>
    </submittedName>
</protein>
<evidence type="ECO:0000313" key="1">
    <source>
        <dbReference type="EnsemblMetazoa" id="SMAR003003-PA"/>
    </source>
</evidence>
<evidence type="ECO:0000313" key="2">
    <source>
        <dbReference type="Proteomes" id="UP000014500"/>
    </source>
</evidence>
<proteinExistence type="predicted"/>
<organism evidence="1 2">
    <name type="scientific">Strigamia maritima</name>
    <name type="common">European centipede</name>
    <name type="synonym">Geophilus maritimus</name>
    <dbReference type="NCBI Taxonomy" id="126957"/>
    <lineage>
        <taxon>Eukaryota</taxon>
        <taxon>Metazoa</taxon>
        <taxon>Ecdysozoa</taxon>
        <taxon>Arthropoda</taxon>
        <taxon>Myriapoda</taxon>
        <taxon>Chilopoda</taxon>
        <taxon>Pleurostigmophora</taxon>
        <taxon>Geophilomorpha</taxon>
        <taxon>Linotaeniidae</taxon>
        <taxon>Strigamia</taxon>
    </lineage>
</organism>
<dbReference type="InterPro" id="IPR032675">
    <property type="entry name" value="LRR_dom_sf"/>
</dbReference>
<dbReference type="EMBL" id="JH431265">
    <property type="status" value="NOT_ANNOTATED_CDS"/>
    <property type="molecule type" value="Genomic_DNA"/>
</dbReference>
<dbReference type="AlphaFoldDB" id="T1IPQ0"/>
<reference evidence="1" key="2">
    <citation type="submission" date="2015-02" db="UniProtKB">
        <authorList>
            <consortium name="EnsemblMetazoa"/>
        </authorList>
    </citation>
    <scope>IDENTIFICATION</scope>
</reference>
<dbReference type="Proteomes" id="UP000014500">
    <property type="component" value="Unassembled WGS sequence"/>
</dbReference>
<accession>T1IPQ0</accession>
<dbReference type="EnsemblMetazoa" id="SMAR003003-RA">
    <property type="protein sequence ID" value="SMAR003003-PA"/>
    <property type="gene ID" value="SMAR003003"/>
</dbReference>